<dbReference type="GO" id="GO:0005604">
    <property type="term" value="C:basement membrane"/>
    <property type="evidence" value="ECO:0007669"/>
    <property type="project" value="TreeGrafter"/>
</dbReference>
<dbReference type="SUPFAM" id="SSF63748">
    <property type="entry name" value="Tudor/PWWP/MBT"/>
    <property type="match status" value="4"/>
</dbReference>
<dbReference type="InterPro" id="IPR002893">
    <property type="entry name" value="Znf_MYND"/>
</dbReference>
<organism evidence="18 19">
    <name type="scientific">Pleuronectes platessa</name>
    <name type="common">European plaice</name>
    <dbReference type="NCBI Taxonomy" id="8262"/>
    <lineage>
        <taxon>Eukaryota</taxon>
        <taxon>Metazoa</taxon>
        <taxon>Chordata</taxon>
        <taxon>Craniata</taxon>
        <taxon>Vertebrata</taxon>
        <taxon>Euteleostomi</taxon>
        <taxon>Actinopterygii</taxon>
        <taxon>Neopterygii</taxon>
        <taxon>Teleostei</taxon>
        <taxon>Neoteleostei</taxon>
        <taxon>Acanthomorphata</taxon>
        <taxon>Carangaria</taxon>
        <taxon>Pleuronectiformes</taxon>
        <taxon>Pleuronectoidei</taxon>
        <taxon>Pleuronectidae</taxon>
        <taxon>Pleuronectes</taxon>
    </lineage>
</organism>
<dbReference type="PROSITE" id="PS50234">
    <property type="entry name" value="VWFA"/>
    <property type="match status" value="3"/>
</dbReference>
<dbReference type="GO" id="GO:0005615">
    <property type="term" value="C:extracellular space"/>
    <property type="evidence" value="ECO:0007669"/>
    <property type="project" value="TreeGrafter"/>
</dbReference>
<keyword evidence="7 12" id="KW-0863">Zinc-finger</keyword>
<dbReference type="PANTHER" id="PTHR24020:SF37">
    <property type="entry name" value="VON WILLEBRAND FACTOR A DOMAIN-CONTAINING PROTEIN 2"/>
    <property type="match status" value="1"/>
</dbReference>
<dbReference type="FunFam" id="2.30.30.140:FF:000018">
    <property type="entry name" value="Serine/threonine-protein kinase 31"/>
    <property type="match status" value="2"/>
</dbReference>
<keyword evidence="10" id="KW-0325">Glycoprotein</keyword>
<dbReference type="InterPro" id="IPR000742">
    <property type="entry name" value="EGF"/>
</dbReference>
<keyword evidence="19" id="KW-1185">Reference proteome</keyword>
<feature type="domain" description="EGF-like" evidence="14">
    <location>
        <begin position="1838"/>
        <end position="1873"/>
    </location>
</feature>
<dbReference type="SMART" id="SM00327">
    <property type="entry name" value="VWA"/>
    <property type="match status" value="3"/>
</dbReference>
<evidence type="ECO:0000256" key="6">
    <source>
        <dbReference type="ARBA" id="ARBA00022737"/>
    </source>
</evidence>
<dbReference type="Proteomes" id="UP001153269">
    <property type="component" value="Unassembled WGS sequence"/>
</dbReference>
<evidence type="ECO:0000313" key="19">
    <source>
        <dbReference type="Proteomes" id="UP001153269"/>
    </source>
</evidence>
<evidence type="ECO:0000256" key="12">
    <source>
        <dbReference type="PROSITE-ProRule" id="PRU00134"/>
    </source>
</evidence>
<evidence type="ECO:0000256" key="7">
    <source>
        <dbReference type="ARBA" id="ARBA00022771"/>
    </source>
</evidence>
<dbReference type="CDD" id="cd20409">
    <property type="entry name" value="Tudor_TDRD1_rpt2"/>
    <property type="match status" value="1"/>
</dbReference>
<dbReference type="GO" id="GO:0005509">
    <property type="term" value="F:calcium ion binding"/>
    <property type="evidence" value="ECO:0007669"/>
    <property type="project" value="InterPro"/>
</dbReference>
<keyword evidence="6" id="KW-0677">Repeat</keyword>
<dbReference type="FunFam" id="2.10.25.10:FF:000066">
    <property type="entry name" value="FAT atypical cadherin 4"/>
    <property type="match status" value="1"/>
</dbReference>
<evidence type="ECO:0000256" key="8">
    <source>
        <dbReference type="ARBA" id="ARBA00022833"/>
    </source>
</evidence>
<keyword evidence="4" id="KW-0479">Metal-binding</keyword>
<name>A0A9N7YPA9_PLEPL</name>
<evidence type="ECO:0000256" key="1">
    <source>
        <dbReference type="ARBA" id="ARBA00004613"/>
    </source>
</evidence>
<dbReference type="PROSITE" id="PS01186">
    <property type="entry name" value="EGF_2"/>
    <property type="match status" value="1"/>
</dbReference>
<feature type="domain" description="VWFA" evidence="15">
    <location>
        <begin position="1192"/>
        <end position="1365"/>
    </location>
</feature>
<dbReference type="FunFam" id="3.40.50.410:FF:000047">
    <property type="entry name" value="von Willebrand factor A domain containing 2"/>
    <property type="match status" value="1"/>
</dbReference>
<feature type="domain" description="VWFA" evidence="15">
    <location>
        <begin position="1667"/>
        <end position="1831"/>
    </location>
</feature>
<gene>
    <name evidence="18" type="ORF">PLEPLA_LOCUS22539</name>
</gene>
<dbReference type="GO" id="GO:0008270">
    <property type="term" value="F:zinc ion binding"/>
    <property type="evidence" value="ECO:0007669"/>
    <property type="project" value="UniProtKB-KW"/>
</dbReference>
<feature type="compositionally biased region" description="Polar residues" evidence="13">
    <location>
        <begin position="976"/>
        <end position="1001"/>
    </location>
</feature>
<dbReference type="FunFam" id="3.40.50.410:FF:000054">
    <property type="entry name" value="von Willebrand factor A domain containing 2"/>
    <property type="match status" value="1"/>
</dbReference>
<sequence length="1917" mass="208900">NFRCTRCKKTAYCSVVCQTEDWKVHRHTCRAVDPEPAKAKPKEIPASPVTGDQGGQLELKHADAPSLQRVYLKDLNMRKSVMGTEIKASVVEFHSPGRFYLLSQAPELMEALKVISVELQKAYSCPSATAYVPCDGEVCGVQFSSDLNWYRGLVQTLSPDQMTAKILYIDFGNEESVPVTRIRHLSANIQPFSPCAMECRIAGVLPLATNWSSECCVAVRQLLAGKTVTVKLVETVENSCIHVVDIQLSMGNTLSMFLLEHGYAAEEPVEAAPTQQEISVMMSASLENFKRQSNGKDDNTWAHPPEPLTQAVGDSFFVVVIDFRSPTDIIVQKVEHAGVIQELQLNLREYCAQVPAPQNFRPAPGTVCCAQFTEDKQWYRAKVLAYPSEERVCVGYVDFGNSEEVELGHLRPISTSLLALPMQAMPCGLAGVQPVGESWSDDCLLALRRRVSNRILRVEIQRADKGKASVAIIDEASDPQANVAELLISAGYAAPAPVATMSSDQQVDQTASAPPELPVSTPASEPLVWSFPEIPCDGQTVALLPSVLENPGEFYCRLDKPADHQRLIDLGAELKQHCEADNSLFEPKVGEPCCAVFRGDGAWYRAMVKELCENQVSVNIADYGYSMKVERYQLRSITQRLLALPFQAVCCWLSGVEPPGSEWSSEAILWFQTLVDGELLSARVLSVTEQGYGVELMSKGQNVAEALISEQLAKVPGEVPKETHANTGSEAKYPESAAQNELSQIRTQASNQSGATSKEIPAEEQTAVPSEVPSFPVDWKTLELPLNETFKPCIAAVASPSLFYLLAPTLVVDQQKLQRLMMDVAAYCNNNQASLSSAVPSRPGPGAACCVQYSADSNWYRAVVLEAGEKELSVIYADYGNTEKVPSSRILPIPGHLLQLPFQITRCTLDGKEHFPVVWHEEVLQLFKTVLSNDVLATALSFDGSANVLSLTLPAERGGGQVAAMIVEALQFLTKTNPSPGTTQRAEQTDSSKPPVSSTAESECPQPKSPPETWKRPEHTAAASGSTITSEPTPLTRQQIIKTHEDSCSGSSDFRLLLCQPEDEGCLSSSLSPCLRRGQIRACSPVQENQRCVRTERRRGQCAPVPGAESVASRIQSGEEPRGRTGQRLRSSDCSARCPNMLPDIHLSLLVTLLLLLQVQQGVAVQEIQTSHDNILKINSAGEMMQCSAAMDVLFLLDGSYSVGKGSFERSKHYALKLCQALDIAPDKVRVGLIQFGSTPRLEFSLDSYTTKQELKKHMKKISYRGGSTQTALALKYILRKGYPGGRNNSSTVTRVAIVLSDGRSQGNVVQAAAQLKETGVVVFAVGVRFPRWEELHAVASEPMESHVFFAEHFYDAVNGLYTTLSTFSVCNATPAGCQLESFPCERKTLETVKELMGNFMCWKGSKGFSPYNKAYKRHQTVCHRTICPDPCDSQPCMNGGTCVPDGQEGYNCLCPPGYGGDPHCAPAMSLDCSVDLLFLLEGSATLTLEGFLRLKAFLKRFVQTVIGSDSPTRVGLAVFGGEARVEAQVGKFRGDLRGLLKAVDALQPIGGEAKTGEALQYVTRHGFMSAPVFADVSDDLPRVVVLLTSNPAVDDVVQPSKYARDREIFLIGVGPDSLKEQLNNITGNPQKTLTYTSPDRVNAKIPELKAKICSVDTQGCLGQAVDLVFAVDASGGVGRDNFATLRDFVRSLTVQFDINRDVAQVALVAYGRRATTVFNLDAHDTGSAILKAVGDAGYVGGRASTGTALLHARGPGINKAVVVLTDGSGGSDAFVPAQKIRDNGVSLFVIGIGDVQREKLLQIAGSEDHMISVPMYEDLKYFEDVLVQMLCSEVKKPVNLCIPNPCMNDGICVMSGGSFRCQCQGFEGPHCETRSRRPSSRGDLPRPAGPRRKSRQRKSHQELLHHYKLHRRRHAA</sequence>
<keyword evidence="9" id="KW-1015">Disulfide bond</keyword>
<dbReference type="FunFam" id="3.40.50.410:FF:000004">
    <property type="entry name" value="collagen alpha-6(VI) chain"/>
    <property type="match status" value="1"/>
</dbReference>
<dbReference type="PROSITE" id="PS50026">
    <property type="entry name" value="EGF_3"/>
    <property type="match status" value="2"/>
</dbReference>
<evidence type="ECO:0000259" key="14">
    <source>
        <dbReference type="PROSITE" id="PS50026"/>
    </source>
</evidence>
<dbReference type="InterPro" id="IPR035437">
    <property type="entry name" value="SNase_OB-fold_sf"/>
</dbReference>
<evidence type="ECO:0000256" key="11">
    <source>
        <dbReference type="PROSITE-ProRule" id="PRU00076"/>
    </source>
</evidence>
<feature type="compositionally biased region" description="Polar residues" evidence="13">
    <location>
        <begin position="737"/>
        <end position="756"/>
    </location>
</feature>
<evidence type="ECO:0000313" key="18">
    <source>
        <dbReference type="EMBL" id="CAB1434495.1"/>
    </source>
</evidence>
<dbReference type="Pfam" id="PF01753">
    <property type="entry name" value="zf-MYND"/>
    <property type="match status" value="1"/>
</dbReference>
<evidence type="ECO:0000256" key="2">
    <source>
        <dbReference type="ARBA" id="ARBA00022525"/>
    </source>
</evidence>
<evidence type="ECO:0000256" key="9">
    <source>
        <dbReference type="ARBA" id="ARBA00023157"/>
    </source>
</evidence>
<dbReference type="SUPFAM" id="SSF53300">
    <property type="entry name" value="vWA-like"/>
    <property type="match status" value="3"/>
</dbReference>
<dbReference type="Gene3D" id="2.30.30.140">
    <property type="match status" value="4"/>
</dbReference>
<dbReference type="InterPro" id="IPR002035">
    <property type="entry name" value="VWF_A"/>
</dbReference>
<evidence type="ECO:0000256" key="4">
    <source>
        <dbReference type="ARBA" id="ARBA00022723"/>
    </source>
</evidence>
<proteinExistence type="predicted"/>
<evidence type="ECO:0000256" key="3">
    <source>
        <dbReference type="ARBA" id="ARBA00022536"/>
    </source>
</evidence>
<feature type="non-terminal residue" evidence="18">
    <location>
        <position position="1917"/>
    </location>
</feature>
<feature type="domain" description="Tudor" evidence="16">
    <location>
        <begin position="586"/>
        <end position="644"/>
    </location>
</feature>
<dbReference type="CDD" id="cd01472">
    <property type="entry name" value="vWA_collagen"/>
    <property type="match status" value="1"/>
</dbReference>
<evidence type="ECO:0000256" key="10">
    <source>
        <dbReference type="ARBA" id="ARBA00023180"/>
    </source>
</evidence>
<feature type="domain" description="Tudor" evidence="16">
    <location>
        <begin position="132"/>
        <end position="192"/>
    </location>
</feature>
<feature type="region of interest" description="Disordered" evidence="13">
    <location>
        <begin position="717"/>
        <end position="771"/>
    </location>
</feature>
<feature type="domain" description="MYND-type" evidence="17">
    <location>
        <begin position="1"/>
        <end position="29"/>
    </location>
</feature>
<accession>A0A9N7YPA9</accession>
<dbReference type="Gene3D" id="3.40.50.410">
    <property type="entry name" value="von Willebrand factor, type A domain"/>
    <property type="match status" value="3"/>
</dbReference>
<feature type="region of interest" description="Disordered" evidence="13">
    <location>
        <begin position="36"/>
        <end position="55"/>
    </location>
</feature>
<comment type="caution">
    <text evidence="11">Lacks conserved residue(s) required for the propagation of feature annotation.</text>
</comment>
<dbReference type="SUPFAM" id="SSF144232">
    <property type="entry name" value="HIT/MYND zinc finger-like"/>
    <property type="match status" value="1"/>
</dbReference>
<dbReference type="Gene3D" id="6.10.140.2220">
    <property type="match status" value="1"/>
</dbReference>
<dbReference type="InterPro" id="IPR036465">
    <property type="entry name" value="vWFA_dom_sf"/>
</dbReference>
<protein>
    <recommendedName>
        <fullName evidence="20">Tudor domain-containing protein 1</fullName>
    </recommendedName>
</protein>
<feature type="compositionally biased region" description="Polar residues" evidence="13">
    <location>
        <begin position="1023"/>
        <end position="1034"/>
    </location>
</feature>
<evidence type="ECO:0000256" key="5">
    <source>
        <dbReference type="ARBA" id="ARBA00022729"/>
    </source>
</evidence>
<feature type="domain" description="EGF-like" evidence="14">
    <location>
        <begin position="1429"/>
        <end position="1466"/>
    </location>
</feature>
<evidence type="ECO:0000259" key="17">
    <source>
        <dbReference type="PROSITE" id="PS50865"/>
    </source>
</evidence>
<keyword evidence="2" id="KW-0964">Secreted</keyword>
<comment type="subcellular location">
    <subcellularLocation>
        <location evidence="1">Secreted</location>
    </subcellularLocation>
</comment>
<feature type="domain" description="VWFA" evidence="15">
    <location>
        <begin position="1476"/>
        <end position="1653"/>
    </location>
</feature>
<dbReference type="FunFam" id="2.30.30.140:FF:000048">
    <property type="entry name" value="Tudor domain containing 1"/>
    <property type="match status" value="1"/>
</dbReference>
<dbReference type="Pfam" id="PF00008">
    <property type="entry name" value="EGF"/>
    <property type="match status" value="1"/>
</dbReference>
<dbReference type="InterPro" id="IPR001881">
    <property type="entry name" value="EGF-like_Ca-bd_dom"/>
</dbReference>
<dbReference type="PRINTS" id="PR00453">
    <property type="entry name" value="VWFADOMAIN"/>
</dbReference>
<dbReference type="CDD" id="cd00054">
    <property type="entry name" value="EGF_CA"/>
    <property type="match status" value="2"/>
</dbReference>
<dbReference type="PROSITE" id="PS50304">
    <property type="entry name" value="TUDOR"/>
    <property type="match status" value="4"/>
</dbReference>
<evidence type="ECO:0000256" key="13">
    <source>
        <dbReference type="SAM" id="MobiDB-lite"/>
    </source>
</evidence>
<feature type="region of interest" description="Disordered" evidence="13">
    <location>
        <begin position="1873"/>
        <end position="1903"/>
    </location>
</feature>
<dbReference type="Pfam" id="PF00092">
    <property type="entry name" value="VWA"/>
    <property type="match status" value="3"/>
</dbReference>
<evidence type="ECO:0008006" key="20">
    <source>
        <dbReference type="Google" id="ProtNLM"/>
    </source>
</evidence>
<feature type="domain" description="Tudor" evidence="16">
    <location>
        <begin position="842"/>
        <end position="900"/>
    </location>
</feature>
<dbReference type="InterPro" id="IPR050525">
    <property type="entry name" value="ECM_Assembly_Org"/>
</dbReference>
<evidence type="ECO:0000259" key="15">
    <source>
        <dbReference type="PROSITE" id="PS50234"/>
    </source>
</evidence>
<keyword evidence="5" id="KW-0732">Signal</keyword>
<dbReference type="PROSITE" id="PS50865">
    <property type="entry name" value="ZF_MYND_2"/>
    <property type="match status" value="1"/>
</dbReference>
<keyword evidence="3 11" id="KW-0245">EGF-like domain</keyword>
<dbReference type="SUPFAM" id="SSF57196">
    <property type="entry name" value="EGF/Laminin"/>
    <property type="match status" value="1"/>
</dbReference>
<dbReference type="GO" id="GO:0007161">
    <property type="term" value="P:calcium-independent cell-matrix adhesion"/>
    <property type="evidence" value="ECO:0007669"/>
    <property type="project" value="TreeGrafter"/>
</dbReference>
<feature type="compositionally biased region" description="Basic residues" evidence="13">
    <location>
        <begin position="1890"/>
        <end position="1899"/>
    </location>
</feature>
<feature type="region of interest" description="Disordered" evidence="13">
    <location>
        <begin position="1095"/>
        <end position="1131"/>
    </location>
</feature>
<keyword evidence="8" id="KW-0862">Zinc</keyword>
<dbReference type="Gene3D" id="2.10.25.10">
    <property type="entry name" value="Laminin"/>
    <property type="match status" value="2"/>
</dbReference>
<reference evidence="18" key="1">
    <citation type="submission" date="2020-03" db="EMBL/GenBank/DDBJ databases">
        <authorList>
            <person name="Weist P."/>
        </authorList>
    </citation>
    <scope>NUCLEOTIDE SEQUENCE</scope>
</reference>
<dbReference type="SMART" id="SM00333">
    <property type="entry name" value="TUDOR"/>
    <property type="match status" value="4"/>
</dbReference>
<feature type="domain" description="Tudor" evidence="16">
    <location>
        <begin position="361"/>
        <end position="420"/>
    </location>
</feature>
<dbReference type="Pfam" id="PF00567">
    <property type="entry name" value="TUDOR"/>
    <property type="match status" value="4"/>
</dbReference>
<dbReference type="SMART" id="SM00181">
    <property type="entry name" value="EGF"/>
    <property type="match status" value="2"/>
</dbReference>
<dbReference type="InterPro" id="IPR047377">
    <property type="entry name" value="Tudor_TDRD1_rpt2"/>
</dbReference>
<dbReference type="EMBL" id="CADEAL010001668">
    <property type="protein sequence ID" value="CAB1434495.1"/>
    <property type="molecule type" value="Genomic_DNA"/>
</dbReference>
<feature type="region of interest" description="Disordered" evidence="13">
    <location>
        <begin position="976"/>
        <end position="1034"/>
    </location>
</feature>
<dbReference type="InterPro" id="IPR002999">
    <property type="entry name" value="Tudor"/>
</dbReference>
<dbReference type="CDD" id="cd01450">
    <property type="entry name" value="vWFA_subfamily_ECM"/>
    <property type="match status" value="1"/>
</dbReference>
<dbReference type="Gene3D" id="2.40.50.90">
    <property type="match status" value="3"/>
</dbReference>
<dbReference type="PANTHER" id="PTHR24020">
    <property type="entry name" value="COLLAGEN ALPHA"/>
    <property type="match status" value="1"/>
</dbReference>
<evidence type="ECO:0000259" key="16">
    <source>
        <dbReference type="PROSITE" id="PS50304"/>
    </source>
</evidence>
<dbReference type="SMART" id="SM00179">
    <property type="entry name" value="EGF_CA"/>
    <property type="match status" value="2"/>
</dbReference>
<comment type="caution">
    <text evidence="18">The sequence shown here is derived from an EMBL/GenBank/DDBJ whole genome shotgun (WGS) entry which is preliminary data.</text>
</comment>